<feature type="compositionally biased region" description="Basic and acidic residues" evidence="1">
    <location>
        <begin position="230"/>
        <end position="243"/>
    </location>
</feature>
<organism evidence="2 3">
    <name type="scientific">Amylocarpus encephaloides</name>
    <dbReference type="NCBI Taxonomy" id="45428"/>
    <lineage>
        <taxon>Eukaryota</taxon>
        <taxon>Fungi</taxon>
        <taxon>Dikarya</taxon>
        <taxon>Ascomycota</taxon>
        <taxon>Pezizomycotina</taxon>
        <taxon>Leotiomycetes</taxon>
        <taxon>Helotiales</taxon>
        <taxon>Helotiales incertae sedis</taxon>
        <taxon>Amylocarpus</taxon>
    </lineage>
</organism>
<comment type="caution">
    <text evidence="2">The sequence shown here is derived from an EMBL/GenBank/DDBJ whole genome shotgun (WGS) entry which is preliminary data.</text>
</comment>
<keyword evidence="3" id="KW-1185">Reference proteome</keyword>
<name>A0A9P7Y9K2_9HELO</name>
<accession>A0A9P7Y9K2</accession>
<dbReference type="EMBL" id="MU251744">
    <property type="protein sequence ID" value="KAG9229644.1"/>
    <property type="molecule type" value="Genomic_DNA"/>
</dbReference>
<feature type="compositionally biased region" description="Basic and acidic residues" evidence="1">
    <location>
        <begin position="111"/>
        <end position="145"/>
    </location>
</feature>
<feature type="compositionally biased region" description="Basic and acidic residues" evidence="1">
    <location>
        <begin position="303"/>
        <end position="331"/>
    </location>
</feature>
<gene>
    <name evidence="2" type="ORF">BJ875DRAFT_445768</name>
</gene>
<sequence>MHDYLEQRRGWVMFVSPMRHRRVRNIGKTIAHSNIIPQMLSDLDAYYCLTKNPHRRVFNAEDITNRRTRLKQNQKTLPGPKPGVGQYESEQQLFEAEPQLPSFELGNSPWEPREVEDKTSLRVKVESLRAKSESPKERTSPRVKVESGSPERTSPRVKVESESPEITSPRVKVESESLERTSPRVKVESESPEITSPRVKVESESSESTSPRVKIESPPENTSLIVRVEPLQERINPRVKVESESPDPFYENLYDASPAPASSHLQKSNKKEDDQIQKQLSLKLEGDENFTDSSTKEGISPESPKRKADTSDAELKPEKRGMEKVAIEAKYRKIRHIRQPKEENNPLQGQEKS</sequence>
<protein>
    <submittedName>
        <fullName evidence="2">Uncharacterized protein</fullName>
    </submittedName>
</protein>
<proteinExistence type="predicted"/>
<evidence type="ECO:0000313" key="3">
    <source>
        <dbReference type="Proteomes" id="UP000824998"/>
    </source>
</evidence>
<reference evidence="2" key="1">
    <citation type="journal article" date="2021" name="IMA Fungus">
        <title>Genomic characterization of three marine fungi, including Emericellopsis atlantica sp. nov. with signatures of a generalist lifestyle and marine biomass degradation.</title>
        <authorList>
            <person name="Hagestad O.C."/>
            <person name="Hou L."/>
            <person name="Andersen J.H."/>
            <person name="Hansen E.H."/>
            <person name="Altermark B."/>
            <person name="Li C."/>
            <person name="Kuhnert E."/>
            <person name="Cox R.J."/>
            <person name="Crous P.W."/>
            <person name="Spatafora J.W."/>
            <person name="Lail K."/>
            <person name="Amirebrahimi M."/>
            <person name="Lipzen A."/>
            <person name="Pangilinan J."/>
            <person name="Andreopoulos W."/>
            <person name="Hayes R.D."/>
            <person name="Ng V."/>
            <person name="Grigoriev I.V."/>
            <person name="Jackson S.A."/>
            <person name="Sutton T.D.S."/>
            <person name="Dobson A.D.W."/>
            <person name="Rama T."/>
        </authorList>
    </citation>
    <scope>NUCLEOTIDE SEQUENCE</scope>
    <source>
        <strain evidence="2">TRa018bII</strain>
    </source>
</reference>
<evidence type="ECO:0000256" key="1">
    <source>
        <dbReference type="SAM" id="MobiDB-lite"/>
    </source>
</evidence>
<dbReference type="Proteomes" id="UP000824998">
    <property type="component" value="Unassembled WGS sequence"/>
</dbReference>
<feature type="region of interest" description="Disordered" evidence="1">
    <location>
        <begin position="102"/>
        <end position="353"/>
    </location>
</feature>
<dbReference type="AlphaFoldDB" id="A0A9P7Y9K2"/>
<evidence type="ECO:0000313" key="2">
    <source>
        <dbReference type="EMBL" id="KAG9229644.1"/>
    </source>
</evidence>
<feature type="compositionally biased region" description="Basic and acidic residues" evidence="1">
    <location>
        <begin position="171"/>
        <end position="189"/>
    </location>
</feature>